<accession>A0A8X6NC09</accession>
<keyword evidence="2" id="KW-1185">Reference proteome</keyword>
<proteinExistence type="predicted"/>
<name>A0A8X6NC09_NEPPI</name>
<comment type="caution">
    <text evidence="1">The sequence shown here is derived from an EMBL/GenBank/DDBJ whole genome shotgun (WGS) entry which is preliminary data.</text>
</comment>
<protein>
    <submittedName>
        <fullName evidence="1">Uncharacterized protein</fullName>
    </submittedName>
</protein>
<organism evidence="1 2">
    <name type="scientific">Nephila pilipes</name>
    <name type="common">Giant wood spider</name>
    <name type="synonym">Nephila maculata</name>
    <dbReference type="NCBI Taxonomy" id="299642"/>
    <lineage>
        <taxon>Eukaryota</taxon>
        <taxon>Metazoa</taxon>
        <taxon>Ecdysozoa</taxon>
        <taxon>Arthropoda</taxon>
        <taxon>Chelicerata</taxon>
        <taxon>Arachnida</taxon>
        <taxon>Araneae</taxon>
        <taxon>Araneomorphae</taxon>
        <taxon>Entelegynae</taxon>
        <taxon>Araneoidea</taxon>
        <taxon>Nephilidae</taxon>
        <taxon>Nephila</taxon>
    </lineage>
</organism>
<dbReference type="EMBL" id="BMAW01056641">
    <property type="protein sequence ID" value="GFT06794.1"/>
    <property type="molecule type" value="Genomic_DNA"/>
</dbReference>
<evidence type="ECO:0000313" key="1">
    <source>
        <dbReference type="EMBL" id="GFT06794.1"/>
    </source>
</evidence>
<reference evidence="1" key="1">
    <citation type="submission" date="2020-08" db="EMBL/GenBank/DDBJ databases">
        <title>Multicomponent nature underlies the extraordinary mechanical properties of spider dragline silk.</title>
        <authorList>
            <person name="Kono N."/>
            <person name="Nakamura H."/>
            <person name="Mori M."/>
            <person name="Yoshida Y."/>
            <person name="Ohtoshi R."/>
            <person name="Malay A.D."/>
            <person name="Moran D.A.P."/>
            <person name="Tomita M."/>
            <person name="Numata K."/>
            <person name="Arakawa K."/>
        </authorList>
    </citation>
    <scope>NUCLEOTIDE SEQUENCE</scope>
</reference>
<sequence length="89" mass="10072">MLKAVPDLQPPSHPTRHFSALDILRIGFSPRSHFSVSHNRPPNPPEISLCSTPLQKLVYGLPTPYFWKQRERLKGWCLPQMQVGSLGSP</sequence>
<evidence type="ECO:0000313" key="2">
    <source>
        <dbReference type="Proteomes" id="UP000887013"/>
    </source>
</evidence>
<dbReference type="Proteomes" id="UP000887013">
    <property type="component" value="Unassembled WGS sequence"/>
</dbReference>
<gene>
    <name evidence="1" type="ORF">NPIL_355201</name>
</gene>
<dbReference type="AlphaFoldDB" id="A0A8X6NC09"/>